<dbReference type="CDD" id="cd04301">
    <property type="entry name" value="NAT_SF"/>
    <property type="match status" value="1"/>
</dbReference>
<keyword evidence="5" id="KW-1185">Reference proteome</keyword>
<keyword evidence="2" id="KW-0012">Acyltransferase</keyword>
<comment type="caution">
    <text evidence="4">The sequence shown here is derived from an EMBL/GenBank/DDBJ whole genome shotgun (WGS) entry which is preliminary data.</text>
</comment>
<dbReference type="InterPro" id="IPR050680">
    <property type="entry name" value="YpeA/RimI_acetyltransf"/>
</dbReference>
<dbReference type="Gene3D" id="3.40.630.30">
    <property type="match status" value="1"/>
</dbReference>
<dbReference type="Proteomes" id="UP001139000">
    <property type="component" value="Unassembled WGS sequence"/>
</dbReference>
<dbReference type="Pfam" id="PF00583">
    <property type="entry name" value="Acetyltransf_1"/>
    <property type="match status" value="1"/>
</dbReference>
<proteinExistence type="predicted"/>
<dbReference type="PANTHER" id="PTHR43420:SF41">
    <property type="entry name" value="IAA ACETYLTRANSFERASE"/>
    <property type="match status" value="1"/>
</dbReference>
<evidence type="ECO:0000313" key="4">
    <source>
        <dbReference type="EMBL" id="MCF0061760.1"/>
    </source>
</evidence>
<dbReference type="InterPro" id="IPR000182">
    <property type="entry name" value="GNAT_dom"/>
</dbReference>
<keyword evidence="1" id="KW-0808">Transferase</keyword>
<sequence length="166" mass="18841">MELPEKESQLVISSQIRMLNDNDKIPYNLLLDADPSKKLVDSYLSSGETYLTVIENETIGVCVLVTVNSETIEIKNLAVAENMRGQGIGTKMIKNSFQIAKQKGYKTILIATSTPNIGPLYLYQKMGFEYDYLVKHYFDSNINNYNEPLFDHGIKCNHLIVLSKRL</sequence>
<feature type="domain" description="N-acetyltransferase" evidence="3">
    <location>
        <begin position="14"/>
        <end position="151"/>
    </location>
</feature>
<organism evidence="4 5">
    <name type="scientific">Dyadobacter chenwenxiniae</name>
    <dbReference type="NCBI Taxonomy" id="2906456"/>
    <lineage>
        <taxon>Bacteria</taxon>
        <taxon>Pseudomonadati</taxon>
        <taxon>Bacteroidota</taxon>
        <taxon>Cytophagia</taxon>
        <taxon>Cytophagales</taxon>
        <taxon>Spirosomataceae</taxon>
        <taxon>Dyadobacter</taxon>
    </lineage>
</organism>
<accession>A0A9X1PJX9</accession>
<dbReference type="EMBL" id="JAJTTC010000001">
    <property type="protein sequence ID" value="MCF0061760.1"/>
    <property type="molecule type" value="Genomic_DNA"/>
</dbReference>
<dbReference type="GO" id="GO:0016747">
    <property type="term" value="F:acyltransferase activity, transferring groups other than amino-acyl groups"/>
    <property type="evidence" value="ECO:0007669"/>
    <property type="project" value="InterPro"/>
</dbReference>
<reference evidence="4" key="1">
    <citation type="submission" date="2021-12" db="EMBL/GenBank/DDBJ databases">
        <title>Novel species in genus Dyadobacter.</title>
        <authorList>
            <person name="Ma C."/>
        </authorList>
    </citation>
    <scope>NUCLEOTIDE SEQUENCE</scope>
    <source>
        <strain evidence="4">LJ419</strain>
    </source>
</reference>
<evidence type="ECO:0000259" key="3">
    <source>
        <dbReference type="PROSITE" id="PS51186"/>
    </source>
</evidence>
<evidence type="ECO:0000256" key="2">
    <source>
        <dbReference type="ARBA" id="ARBA00023315"/>
    </source>
</evidence>
<gene>
    <name evidence="4" type="ORF">LXM26_09660</name>
</gene>
<evidence type="ECO:0000313" key="5">
    <source>
        <dbReference type="Proteomes" id="UP001139000"/>
    </source>
</evidence>
<dbReference type="InterPro" id="IPR016181">
    <property type="entry name" value="Acyl_CoA_acyltransferase"/>
</dbReference>
<dbReference type="PANTHER" id="PTHR43420">
    <property type="entry name" value="ACETYLTRANSFERASE"/>
    <property type="match status" value="1"/>
</dbReference>
<dbReference type="RefSeq" id="WP_234655024.1">
    <property type="nucleotide sequence ID" value="NZ_CP094997.1"/>
</dbReference>
<name>A0A9X1PJX9_9BACT</name>
<dbReference type="AlphaFoldDB" id="A0A9X1PJX9"/>
<dbReference type="SUPFAM" id="SSF55729">
    <property type="entry name" value="Acyl-CoA N-acyltransferases (Nat)"/>
    <property type="match status" value="1"/>
</dbReference>
<protein>
    <submittedName>
        <fullName evidence="4">GNAT family N-acetyltransferase</fullName>
    </submittedName>
</protein>
<dbReference type="PROSITE" id="PS51186">
    <property type="entry name" value="GNAT"/>
    <property type="match status" value="1"/>
</dbReference>
<evidence type="ECO:0000256" key="1">
    <source>
        <dbReference type="ARBA" id="ARBA00022679"/>
    </source>
</evidence>